<comment type="cofactor">
    <cofactor evidence="7">
        <name>heme</name>
        <dbReference type="ChEBI" id="CHEBI:30413"/>
    </cofactor>
</comment>
<dbReference type="InterPro" id="IPR001128">
    <property type="entry name" value="Cyt_P450"/>
</dbReference>
<evidence type="ECO:0000256" key="8">
    <source>
        <dbReference type="RuleBase" id="RU000461"/>
    </source>
</evidence>
<comment type="subcellular location">
    <subcellularLocation>
        <location evidence="1">Membrane</location>
        <topology evidence="1">Single-pass membrane protein</topology>
    </subcellularLocation>
</comment>
<dbReference type="GO" id="GO:0016705">
    <property type="term" value="F:oxidoreductase activity, acting on paired donors, with incorporation or reduction of molecular oxygen"/>
    <property type="evidence" value="ECO:0007669"/>
    <property type="project" value="InterPro"/>
</dbReference>
<evidence type="ECO:0000256" key="1">
    <source>
        <dbReference type="ARBA" id="ARBA00004167"/>
    </source>
</evidence>
<keyword evidence="7 8" id="KW-0349">Heme</keyword>
<keyword evidence="8" id="KW-0560">Oxidoreductase</keyword>
<keyword evidence="11" id="KW-1185">Reference proteome</keyword>
<evidence type="ECO:0000256" key="6">
    <source>
        <dbReference type="ARBA" id="ARBA00023004"/>
    </source>
</evidence>
<dbReference type="Gene3D" id="1.10.630.10">
    <property type="entry name" value="Cytochrome P450"/>
    <property type="match status" value="1"/>
</dbReference>
<evidence type="ECO:0000256" key="3">
    <source>
        <dbReference type="ARBA" id="ARBA00022692"/>
    </source>
</evidence>
<evidence type="ECO:0000256" key="2">
    <source>
        <dbReference type="ARBA" id="ARBA00010617"/>
    </source>
</evidence>
<dbReference type="AlphaFoldDB" id="A0A7J6HT33"/>
<dbReference type="GO" id="GO:0005506">
    <property type="term" value="F:iron ion binding"/>
    <property type="evidence" value="ECO:0007669"/>
    <property type="project" value="InterPro"/>
</dbReference>
<gene>
    <name evidence="10" type="ORF">G4B88_025415</name>
</gene>
<dbReference type="InterPro" id="IPR017972">
    <property type="entry name" value="Cyt_P450_CS"/>
</dbReference>
<evidence type="ECO:0000256" key="4">
    <source>
        <dbReference type="ARBA" id="ARBA00022723"/>
    </source>
</evidence>
<keyword evidence="8" id="KW-0503">Monooxygenase</keyword>
<dbReference type="PRINTS" id="PR00463">
    <property type="entry name" value="EP450I"/>
</dbReference>
<reference evidence="10 11" key="1">
    <citation type="journal article" date="2020" name="bioRxiv">
        <title>Sequence and annotation of 42 cannabis genomes reveals extensive copy number variation in cannabinoid synthesis and pathogen resistance genes.</title>
        <authorList>
            <person name="Mckernan K.J."/>
            <person name="Helbert Y."/>
            <person name="Kane L.T."/>
            <person name="Ebling H."/>
            <person name="Zhang L."/>
            <person name="Liu B."/>
            <person name="Eaton Z."/>
            <person name="Mclaughlin S."/>
            <person name="Kingan S."/>
            <person name="Baybayan P."/>
            <person name="Concepcion G."/>
            <person name="Jordan M."/>
            <person name="Riva A."/>
            <person name="Barbazuk W."/>
            <person name="Harkins T."/>
        </authorList>
    </citation>
    <scope>NUCLEOTIDE SEQUENCE [LARGE SCALE GENOMIC DNA]</scope>
    <source>
        <strain evidence="11">cv. Jamaican Lion 4</strain>
        <tissue evidence="10">Leaf</tissue>
    </source>
</reference>
<comment type="similarity">
    <text evidence="2 8">Belongs to the cytochrome P450 family.</text>
</comment>
<proteinExistence type="inferred from homology"/>
<keyword evidence="5 9" id="KW-1133">Transmembrane helix</keyword>
<dbReference type="EMBL" id="JAATIQ010000026">
    <property type="protein sequence ID" value="KAF4398436.1"/>
    <property type="molecule type" value="Genomic_DNA"/>
</dbReference>
<organism evidence="10 11">
    <name type="scientific">Cannabis sativa</name>
    <name type="common">Hemp</name>
    <name type="synonym">Marijuana</name>
    <dbReference type="NCBI Taxonomy" id="3483"/>
    <lineage>
        <taxon>Eukaryota</taxon>
        <taxon>Viridiplantae</taxon>
        <taxon>Streptophyta</taxon>
        <taxon>Embryophyta</taxon>
        <taxon>Tracheophyta</taxon>
        <taxon>Spermatophyta</taxon>
        <taxon>Magnoliopsida</taxon>
        <taxon>eudicotyledons</taxon>
        <taxon>Gunneridae</taxon>
        <taxon>Pentapetalae</taxon>
        <taxon>rosids</taxon>
        <taxon>fabids</taxon>
        <taxon>Rosales</taxon>
        <taxon>Cannabaceae</taxon>
        <taxon>Cannabis</taxon>
    </lineage>
</organism>
<dbReference type="PANTHER" id="PTHR24286">
    <property type="entry name" value="CYTOCHROME P450 26"/>
    <property type="match status" value="1"/>
</dbReference>
<dbReference type="SUPFAM" id="SSF48264">
    <property type="entry name" value="Cytochrome P450"/>
    <property type="match status" value="1"/>
</dbReference>
<evidence type="ECO:0008006" key="12">
    <source>
        <dbReference type="Google" id="ProtNLM"/>
    </source>
</evidence>
<protein>
    <recommendedName>
        <fullName evidence="12">Cytochrome P450</fullName>
    </recommendedName>
</protein>
<evidence type="ECO:0000313" key="10">
    <source>
        <dbReference type="EMBL" id="KAF4398436.1"/>
    </source>
</evidence>
<keyword evidence="4 7" id="KW-0479">Metal-binding</keyword>
<dbReference type="GO" id="GO:0016020">
    <property type="term" value="C:membrane"/>
    <property type="evidence" value="ECO:0007669"/>
    <property type="project" value="UniProtKB-SubCell"/>
</dbReference>
<name>A0A7J6HT33_CANSA</name>
<dbReference type="Proteomes" id="UP000583929">
    <property type="component" value="Unassembled WGS sequence"/>
</dbReference>
<keyword evidence="3 9" id="KW-0812">Transmembrane</keyword>
<keyword evidence="6 7" id="KW-0408">Iron</keyword>
<dbReference type="PANTHER" id="PTHR24286:SF88">
    <property type="entry name" value="BETA-AMYRIN 28-OXIDASE-LIKE"/>
    <property type="match status" value="1"/>
</dbReference>
<dbReference type="PRINTS" id="PR00385">
    <property type="entry name" value="P450"/>
</dbReference>
<dbReference type="Pfam" id="PF00067">
    <property type="entry name" value="p450"/>
    <property type="match status" value="1"/>
</dbReference>
<comment type="caution">
    <text evidence="10">The sequence shown here is derived from an EMBL/GenBank/DDBJ whole genome shotgun (WGS) entry which is preliminary data.</text>
</comment>
<keyword evidence="9" id="KW-0472">Membrane</keyword>
<accession>A0A7J6HT33</accession>
<sequence>METLYYLIILCIVPVLLVLYKVIFKFSNDDLPPGNMGWPIIGETIEFLFCTPENFVLKRMKKYSPDIFKTNLFGEKMIVICGPKGLKFLFSNEQKPIGRKAQVKTYHVTKILTLTLASQIFLGIDEPERIARLLENFDKVTVGMHSMVVNFPGTRFSKATKAASILRRELNGVIQEKKEAISRGGPMNDVLSHMIVATDPSGKYMSEAEIADKVMGLLVAGYHTVATTMAFFIKYVAQTPHEIWESKKAGELLEWDDIKKMKYSWNVVYEVMRFTPPIQGGFREVLTDFTYAGFTVPKGWKLYWTVSTTSKNPQYYPEPEKFEPSRYEDASSCPAFAFVPFGGGPRMCPGKEYTRLAVLTFIHNVVKKFEWELIIPNEKIEGDMMPYPQKGLPIRLRSNSILM</sequence>
<feature type="transmembrane region" description="Helical" evidence="9">
    <location>
        <begin position="6"/>
        <end position="24"/>
    </location>
</feature>
<dbReference type="InterPro" id="IPR036396">
    <property type="entry name" value="Cyt_P450_sf"/>
</dbReference>
<evidence type="ECO:0000256" key="7">
    <source>
        <dbReference type="PIRSR" id="PIRSR602401-1"/>
    </source>
</evidence>
<dbReference type="GO" id="GO:0016125">
    <property type="term" value="P:sterol metabolic process"/>
    <property type="evidence" value="ECO:0007669"/>
    <property type="project" value="TreeGrafter"/>
</dbReference>
<dbReference type="GO" id="GO:0020037">
    <property type="term" value="F:heme binding"/>
    <property type="evidence" value="ECO:0007669"/>
    <property type="project" value="InterPro"/>
</dbReference>
<evidence type="ECO:0000256" key="9">
    <source>
        <dbReference type="SAM" id="Phobius"/>
    </source>
</evidence>
<dbReference type="GO" id="GO:0004497">
    <property type="term" value="F:monooxygenase activity"/>
    <property type="evidence" value="ECO:0007669"/>
    <property type="project" value="UniProtKB-KW"/>
</dbReference>
<dbReference type="PROSITE" id="PS00086">
    <property type="entry name" value="CYTOCHROME_P450"/>
    <property type="match status" value="1"/>
</dbReference>
<evidence type="ECO:0000313" key="11">
    <source>
        <dbReference type="Proteomes" id="UP000583929"/>
    </source>
</evidence>
<feature type="binding site" description="axial binding residue" evidence="7">
    <location>
        <position position="348"/>
    </location>
    <ligand>
        <name>heme</name>
        <dbReference type="ChEBI" id="CHEBI:30413"/>
    </ligand>
    <ligandPart>
        <name>Fe</name>
        <dbReference type="ChEBI" id="CHEBI:18248"/>
    </ligandPart>
</feature>
<dbReference type="InterPro" id="IPR002401">
    <property type="entry name" value="Cyt_P450_E_grp-I"/>
</dbReference>
<evidence type="ECO:0000256" key="5">
    <source>
        <dbReference type="ARBA" id="ARBA00022989"/>
    </source>
</evidence>